<dbReference type="PANTHER" id="PTHR30576">
    <property type="entry name" value="COLANIC BIOSYNTHESIS UDP-GLUCOSE LIPID CARRIER TRANSFERASE"/>
    <property type="match status" value="1"/>
</dbReference>
<organism evidence="4 5">
    <name type="scientific">Gelidibacter maritimus</name>
    <dbReference type="NCBI Taxonomy" id="2761487"/>
    <lineage>
        <taxon>Bacteria</taxon>
        <taxon>Pseudomonadati</taxon>
        <taxon>Bacteroidota</taxon>
        <taxon>Flavobacteriia</taxon>
        <taxon>Flavobacteriales</taxon>
        <taxon>Flavobacteriaceae</taxon>
        <taxon>Gelidibacter</taxon>
    </lineage>
</organism>
<dbReference type="EMBL" id="JACGLT010000008">
    <property type="protein sequence ID" value="MBA6153388.1"/>
    <property type="molecule type" value="Genomic_DNA"/>
</dbReference>
<comment type="similarity">
    <text evidence="1">Belongs to the bacterial sugar transferase family.</text>
</comment>
<keyword evidence="2" id="KW-0812">Transmembrane</keyword>
<dbReference type="GO" id="GO:0016780">
    <property type="term" value="F:phosphotransferase activity, for other substituted phosphate groups"/>
    <property type="evidence" value="ECO:0007669"/>
    <property type="project" value="TreeGrafter"/>
</dbReference>
<dbReference type="PANTHER" id="PTHR30576:SF20">
    <property type="entry name" value="QUINOVOSAMINEPHOSPHOTRANSFERAE-RELATED"/>
    <property type="match status" value="1"/>
</dbReference>
<keyword evidence="2" id="KW-1133">Transmembrane helix</keyword>
<evidence type="ECO:0000256" key="1">
    <source>
        <dbReference type="ARBA" id="ARBA00006464"/>
    </source>
</evidence>
<name>A0A7W2R466_9FLAO</name>
<evidence type="ECO:0000313" key="5">
    <source>
        <dbReference type="Proteomes" id="UP000541857"/>
    </source>
</evidence>
<feature type="transmembrane region" description="Helical" evidence="2">
    <location>
        <begin position="20"/>
        <end position="44"/>
    </location>
</feature>
<dbReference type="RefSeq" id="WP_182205682.1">
    <property type="nucleotide sequence ID" value="NZ_JACGLT010000008.1"/>
</dbReference>
<sequence>MKRTGSVSAYSFLKRALDLLLSLFGLLLLSPLFLVIIIILKLTGEGEVFYLQKRMGFNNQTFFIYKFATMLKDSPNIGGKTVTVRNDPRITKFGKLLRMTKINELPQIINVVKGDMALVGPRPLLVASFKKYSLEVQNVIYKNRPGITGIGSLIFRDEELLVSTYKELGKDPLVYYKTYIYPYKGALEQWYYNHCSLHVDFKILFLTFWSLVSPNSELVYKTFKNLPSKPESLTVAGIKKL</sequence>
<evidence type="ECO:0000313" key="4">
    <source>
        <dbReference type="EMBL" id="MBA6153388.1"/>
    </source>
</evidence>
<dbReference type="AlphaFoldDB" id="A0A7W2R466"/>
<comment type="caution">
    <text evidence="4">The sequence shown here is derived from an EMBL/GenBank/DDBJ whole genome shotgun (WGS) entry which is preliminary data.</text>
</comment>
<dbReference type="InterPro" id="IPR003362">
    <property type="entry name" value="Bact_transf"/>
</dbReference>
<keyword evidence="4" id="KW-0808">Transferase</keyword>
<accession>A0A7W2R466</accession>
<protein>
    <submittedName>
        <fullName evidence="4">Sugar transferase</fullName>
    </submittedName>
</protein>
<dbReference type="Proteomes" id="UP000541857">
    <property type="component" value="Unassembled WGS sequence"/>
</dbReference>
<dbReference type="Pfam" id="PF02397">
    <property type="entry name" value="Bac_transf"/>
    <property type="match status" value="1"/>
</dbReference>
<feature type="domain" description="Bacterial sugar transferase" evidence="3">
    <location>
        <begin position="14"/>
        <end position="212"/>
    </location>
</feature>
<gene>
    <name evidence="4" type="ORF">H3Z82_11670</name>
</gene>
<keyword evidence="5" id="KW-1185">Reference proteome</keyword>
<keyword evidence="2" id="KW-0472">Membrane</keyword>
<proteinExistence type="inferred from homology"/>
<evidence type="ECO:0000256" key="2">
    <source>
        <dbReference type="SAM" id="Phobius"/>
    </source>
</evidence>
<reference evidence="4 5" key="1">
    <citation type="submission" date="2020-07" db="EMBL/GenBank/DDBJ databases">
        <title>Bacterium isolated from marine sediment.</title>
        <authorList>
            <person name="Shang D."/>
        </authorList>
    </citation>
    <scope>NUCLEOTIDE SEQUENCE [LARGE SCALE GENOMIC DNA]</scope>
    <source>
        <strain evidence="4 5">F6074</strain>
    </source>
</reference>
<evidence type="ECO:0000259" key="3">
    <source>
        <dbReference type="Pfam" id="PF02397"/>
    </source>
</evidence>